<gene>
    <name evidence="1" type="ORF">H4W31_002483</name>
</gene>
<dbReference type="EMBL" id="JADBEB010000001">
    <property type="protein sequence ID" value="MBE1486845.1"/>
    <property type="molecule type" value="Genomic_DNA"/>
</dbReference>
<proteinExistence type="predicted"/>
<sequence>MTILQARGVVRSYGQTPALRGVTLDVHEGEILAVTGPSGCGNRNRIGTVSAPG</sequence>
<name>A0A927M4V2_9ACTN</name>
<keyword evidence="2" id="KW-1185">Reference proteome</keyword>
<dbReference type="Proteomes" id="UP000649753">
    <property type="component" value="Unassembled WGS sequence"/>
</dbReference>
<dbReference type="Gene3D" id="3.40.50.300">
    <property type="entry name" value="P-loop containing nucleotide triphosphate hydrolases"/>
    <property type="match status" value="1"/>
</dbReference>
<comment type="caution">
    <text evidence="1">The sequence shown here is derived from an EMBL/GenBank/DDBJ whole genome shotgun (WGS) entry which is preliminary data.</text>
</comment>
<accession>A0A927M4V2</accession>
<evidence type="ECO:0000313" key="1">
    <source>
        <dbReference type="EMBL" id="MBE1486845.1"/>
    </source>
</evidence>
<dbReference type="InterPro" id="IPR027417">
    <property type="entry name" value="P-loop_NTPase"/>
</dbReference>
<dbReference type="AlphaFoldDB" id="A0A927M4V2"/>
<evidence type="ECO:0000313" key="2">
    <source>
        <dbReference type="Proteomes" id="UP000649753"/>
    </source>
</evidence>
<dbReference type="SUPFAM" id="SSF52540">
    <property type="entry name" value="P-loop containing nucleoside triphosphate hydrolases"/>
    <property type="match status" value="1"/>
</dbReference>
<protein>
    <submittedName>
        <fullName evidence="1">ABC-type multidrug transport system ATPase subunit</fullName>
    </submittedName>
</protein>
<reference evidence="1" key="1">
    <citation type="submission" date="2020-10" db="EMBL/GenBank/DDBJ databases">
        <title>Sequencing the genomes of 1000 actinobacteria strains.</title>
        <authorList>
            <person name="Klenk H.-P."/>
        </authorList>
    </citation>
    <scope>NUCLEOTIDE SEQUENCE</scope>
    <source>
        <strain evidence="1">DSM 46832</strain>
    </source>
</reference>
<organism evidence="1 2">
    <name type="scientific">Plantactinospora soyae</name>
    <dbReference type="NCBI Taxonomy" id="1544732"/>
    <lineage>
        <taxon>Bacteria</taxon>
        <taxon>Bacillati</taxon>
        <taxon>Actinomycetota</taxon>
        <taxon>Actinomycetes</taxon>
        <taxon>Micromonosporales</taxon>
        <taxon>Micromonosporaceae</taxon>
        <taxon>Plantactinospora</taxon>
    </lineage>
</organism>